<dbReference type="AlphaFoldDB" id="X1D9J2"/>
<comment type="caution">
    <text evidence="1">The sequence shown here is derived from an EMBL/GenBank/DDBJ whole genome shotgun (WGS) entry which is preliminary data.</text>
</comment>
<protein>
    <submittedName>
        <fullName evidence="1">Uncharacterized protein</fullName>
    </submittedName>
</protein>
<name>X1D9J2_9ZZZZ</name>
<reference evidence="1" key="1">
    <citation type="journal article" date="2014" name="Front. Microbiol.">
        <title>High frequency of phylogenetically diverse reductive dehalogenase-homologous genes in deep subseafloor sedimentary metagenomes.</title>
        <authorList>
            <person name="Kawai M."/>
            <person name="Futagami T."/>
            <person name="Toyoda A."/>
            <person name="Takaki Y."/>
            <person name="Nishi S."/>
            <person name="Hori S."/>
            <person name="Arai W."/>
            <person name="Tsubouchi T."/>
            <person name="Morono Y."/>
            <person name="Uchiyama I."/>
            <person name="Ito T."/>
            <person name="Fujiyama A."/>
            <person name="Inagaki F."/>
            <person name="Takami H."/>
        </authorList>
    </citation>
    <scope>NUCLEOTIDE SEQUENCE</scope>
    <source>
        <strain evidence="1">Expedition CK06-06</strain>
    </source>
</reference>
<proteinExistence type="predicted"/>
<evidence type="ECO:0000313" key="1">
    <source>
        <dbReference type="EMBL" id="GAH16917.1"/>
    </source>
</evidence>
<feature type="non-terminal residue" evidence="1">
    <location>
        <position position="104"/>
    </location>
</feature>
<gene>
    <name evidence="1" type="ORF">S01H4_60553</name>
</gene>
<organism evidence="1">
    <name type="scientific">marine sediment metagenome</name>
    <dbReference type="NCBI Taxonomy" id="412755"/>
    <lineage>
        <taxon>unclassified sequences</taxon>
        <taxon>metagenomes</taxon>
        <taxon>ecological metagenomes</taxon>
    </lineage>
</organism>
<dbReference type="EMBL" id="BART01035732">
    <property type="protein sequence ID" value="GAH16917.1"/>
    <property type="molecule type" value="Genomic_DNA"/>
</dbReference>
<accession>X1D9J2</accession>
<sequence length="104" mass="12334">MKKAILFITTFCLVFFPLEAQDYWNTEIISVEKDQETVKKLMEMDLDLLMEGNNRVYIIVGFNDFLKLQKENIPYTLETFNFYPYKQKEVSLQGGINGRYHSYA</sequence>